<feature type="domain" description="UspA" evidence="6">
    <location>
        <begin position="5"/>
        <end position="143"/>
    </location>
</feature>
<dbReference type="KEGG" id="aal:EP13_04115"/>
<evidence type="ECO:0000256" key="4">
    <source>
        <dbReference type="ARBA" id="ARBA00037131"/>
    </source>
</evidence>
<proteinExistence type="inferred from homology"/>
<feature type="domain" description="UspA" evidence="6">
    <location>
        <begin position="178"/>
        <end position="311"/>
    </location>
</feature>
<dbReference type="EMBL" id="CP008849">
    <property type="protein sequence ID" value="AIF97948.1"/>
    <property type="molecule type" value="Genomic_DNA"/>
</dbReference>
<keyword evidence="5" id="KW-0175">Coiled coil</keyword>
<evidence type="ECO:0000313" key="7">
    <source>
        <dbReference type="EMBL" id="AIF97948.1"/>
    </source>
</evidence>
<dbReference type="PANTHER" id="PTHR47892">
    <property type="entry name" value="UNIVERSAL STRESS PROTEIN E"/>
    <property type="match status" value="1"/>
</dbReference>
<dbReference type="Proteomes" id="UP000056090">
    <property type="component" value="Chromosome"/>
</dbReference>
<protein>
    <submittedName>
        <fullName evidence="7">Universal stress protein UspA</fullName>
    </submittedName>
</protein>
<feature type="coiled-coil region" evidence="5">
    <location>
        <begin position="216"/>
        <end position="244"/>
    </location>
</feature>
<dbReference type="GeneID" id="78254119"/>
<evidence type="ECO:0000256" key="1">
    <source>
        <dbReference type="ARBA" id="ARBA00004496"/>
    </source>
</evidence>
<evidence type="ECO:0000256" key="5">
    <source>
        <dbReference type="SAM" id="Coils"/>
    </source>
</evidence>
<dbReference type="SUPFAM" id="SSF52402">
    <property type="entry name" value="Adenine nucleotide alpha hydrolases-like"/>
    <property type="match status" value="2"/>
</dbReference>
<comment type="similarity">
    <text evidence="2">Belongs to the universal stress protein A family.</text>
</comment>
<name>A0A075NWX0_9ALTE</name>
<evidence type="ECO:0000259" key="6">
    <source>
        <dbReference type="Pfam" id="PF00582"/>
    </source>
</evidence>
<dbReference type="AlphaFoldDB" id="A0A075NWX0"/>
<dbReference type="RefSeq" id="WP_044056138.1">
    <property type="nucleotide sequence ID" value="NZ_CBCSKJ010000001.1"/>
</dbReference>
<sequence>MKGHYSNILCVLSDTHRQDDVIAQAVHIAKSHQATLTLMLSLESLPPNANMVMESFSYIDSQSSMETQAQDWLRNQAEKWEEKYPTQTKVSIGSPLIDIITNVIQYQYDLVIKRAEESFLDRLFGSLDMRLLRKCPCPVWVLHQKCTSQYKNVVAALDLNYHYPKHEISVRKKLNADILRHAIQISLLEFSQLHIVHVFDAVPENIVRDGFITVDNDQMETDLAKIHAEREQALEDLLQALEGELAPDTMDYLKPQKHIVHGYPRREIAATTKSLDTDVIVMGTVARLGVPGFIMGGTAEETMNQLNCAVVGIKPAGFTSPITLADAND</sequence>
<gene>
    <name evidence="7" type="ORF">EP13_04115</name>
</gene>
<accession>A0A075NWX0</accession>
<evidence type="ECO:0000256" key="3">
    <source>
        <dbReference type="ARBA" id="ARBA00022490"/>
    </source>
</evidence>
<keyword evidence="8" id="KW-1185">Reference proteome</keyword>
<dbReference type="Gene3D" id="3.40.50.12370">
    <property type="match status" value="1"/>
</dbReference>
<evidence type="ECO:0000256" key="2">
    <source>
        <dbReference type="ARBA" id="ARBA00008791"/>
    </source>
</evidence>
<comment type="function">
    <text evidence="4">Required for resistance to DNA-damaging agents.</text>
</comment>
<dbReference type="PANTHER" id="PTHR47892:SF1">
    <property type="entry name" value="UNIVERSAL STRESS PROTEIN E"/>
    <property type="match status" value="1"/>
</dbReference>
<dbReference type="Pfam" id="PF00582">
    <property type="entry name" value="Usp"/>
    <property type="match status" value="2"/>
</dbReference>
<comment type="subcellular location">
    <subcellularLocation>
        <location evidence="1">Cytoplasm</location>
    </subcellularLocation>
</comment>
<dbReference type="GO" id="GO:0005737">
    <property type="term" value="C:cytoplasm"/>
    <property type="evidence" value="ECO:0007669"/>
    <property type="project" value="UniProtKB-SubCell"/>
</dbReference>
<keyword evidence="3" id="KW-0963">Cytoplasm</keyword>
<reference evidence="7 8" key="1">
    <citation type="submission" date="2014-06" db="EMBL/GenBank/DDBJ databases">
        <title>Genomes of Alteromonas australica, a world apart.</title>
        <authorList>
            <person name="Gonzaga A."/>
            <person name="Lopez-Perez M."/>
            <person name="Rodriguez-Valera F."/>
        </authorList>
    </citation>
    <scope>NUCLEOTIDE SEQUENCE [LARGE SCALE GENOMIC DNA]</scope>
    <source>
        <strain evidence="7 8">H 17</strain>
    </source>
</reference>
<organism evidence="7 8">
    <name type="scientific">Alteromonas australica</name>
    <dbReference type="NCBI Taxonomy" id="589873"/>
    <lineage>
        <taxon>Bacteria</taxon>
        <taxon>Pseudomonadati</taxon>
        <taxon>Pseudomonadota</taxon>
        <taxon>Gammaproteobacteria</taxon>
        <taxon>Alteromonadales</taxon>
        <taxon>Alteromonadaceae</taxon>
        <taxon>Alteromonas/Salinimonas group</taxon>
        <taxon>Alteromonas</taxon>
    </lineage>
</organism>
<dbReference type="InterPro" id="IPR006016">
    <property type="entry name" value="UspA"/>
</dbReference>
<evidence type="ECO:0000313" key="8">
    <source>
        <dbReference type="Proteomes" id="UP000056090"/>
    </source>
</evidence>
<dbReference type="eggNOG" id="COG0589">
    <property type="taxonomic scope" value="Bacteria"/>
</dbReference>